<dbReference type="Proteomes" id="UP000707477">
    <property type="component" value="Unassembled WGS sequence"/>
</dbReference>
<evidence type="ECO:0008006" key="4">
    <source>
        <dbReference type="Google" id="ProtNLM"/>
    </source>
</evidence>
<reference evidence="2 3" key="1">
    <citation type="submission" date="2020-03" db="EMBL/GenBank/DDBJ databases">
        <authorList>
            <person name="Zhang Z."/>
            <person name="Guo Z."/>
            <person name="Hou Q."/>
            <person name="Shen X."/>
        </authorList>
    </citation>
    <scope>NUCLEOTIDE SEQUENCE [LARGE SCALE GENOMIC DNA]</scope>
    <source>
        <strain evidence="2 3">HBUAS51329</strain>
    </source>
</reference>
<proteinExistence type="predicted"/>
<organism evidence="2 3">
    <name type="scientific">Levilactobacillus tujiorum</name>
    <dbReference type="NCBI Taxonomy" id="2912243"/>
    <lineage>
        <taxon>Bacteria</taxon>
        <taxon>Bacillati</taxon>
        <taxon>Bacillota</taxon>
        <taxon>Bacilli</taxon>
        <taxon>Lactobacillales</taxon>
        <taxon>Lactobacillaceae</taxon>
        <taxon>Levilactobacillus</taxon>
    </lineage>
</organism>
<sequence length="215" mass="22803">MQRKTKALVAVTTALAVLAVGSGTALQMHAANNVSAVSQTVAPQSVKADKTKLKAAQTRGTKQDYTVTYQDAKTAKQTTTLQKKTYGSDASAQKQVDYVGNQTQGTKVKLNRSTSAVVQGVMGHTYVHWNKGDWSVTAVVSNSDVTGTPTQFAKQVNRQVTKASLPKNADTGAITVYSDQQSGEANSVAWHAGKHLYTVSGKEATTTVKVAQDVK</sequence>
<feature type="signal peptide" evidence="1">
    <location>
        <begin position="1"/>
        <end position="30"/>
    </location>
</feature>
<dbReference type="EMBL" id="JAAVSD010000043">
    <property type="protein sequence ID" value="NLR30679.1"/>
    <property type="molecule type" value="Genomic_DNA"/>
</dbReference>
<feature type="chain" id="PRO_5046757399" description="Lipoprotein" evidence="1">
    <location>
        <begin position="31"/>
        <end position="215"/>
    </location>
</feature>
<keyword evidence="1" id="KW-0732">Signal</keyword>
<evidence type="ECO:0000256" key="1">
    <source>
        <dbReference type="SAM" id="SignalP"/>
    </source>
</evidence>
<dbReference type="RefSeq" id="WP_168850455.1">
    <property type="nucleotide sequence ID" value="NZ_JAAVSD010000043.1"/>
</dbReference>
<keyword evidence="3" id="KW-1185">Reference proteome</keyword>
<gene>
    <name evidence="2" type="ORF">HEQ44_10860</name>
</gene>
<evidence type="ECO:0000313" key="2">
    <source>
        <dbReference type="EMBL" id="NLR30679.1"/>
    </source>
</evidence>
<protein>
    <recommendedName>
        <fullName evidence="4">Lipoprotein</fullName>
    </recommendedName>
</protein>
<evidence type="ECO:0000313" key="3">
    <source>
        <dbReference type="Proteomes" id="UP000707477"/>
    </source>
</evidence>
<accession>A0ABX1L8V0</accession>
<comment type="caution">
    <text evidence="2">The sequence shown here is derived from an EMBL/GenBank/DDBJ whole genome shotgun (WGS) entry which is preliminary data.</text>
</comment>
<name>A0ABX1L8V0_9LACO</name>